<evidence type="ECO:0000256" key="3">
    <source>
        <dbReference type="ARBA" id="ARBA00022737"/>
    </source>
</evidence>
<protein>
    <recommendedName>
        <fullName evidence="9">C2H2-type domain-containing protein</fullName>
    </recommendedName>
</protein>
<gene>
    <name evidence="10" type="ORF">ACJMK2_012659</name>
</gene>
<evidence type="ECO:0000313" key="10">
    <source>
        <dbReference type="EMBL" id="KAL3858043.1"/>
    </source>
</evidence>
<keyword evidence="5" id="KW-0862">Zinc</keyword>
<feature type="compositionally biased region" description="Polar residues" evidence="8">
    <location>
        <begin position="99"/>
        <end position="110"/>
    </location>
</feature>
<dbReference type="PANTHER" id="PTHR24394:SF58">
    <property type="entry name" value="ZINC FINGER AND BTB DOMAIN CONTAINING 33"/>
    <property type="match status" value="1"/>
</dbReference>
<evidence type="ECO:0000256" key="8">
    <source>
        <dbReference type="SAM" id="MobiDB-lite"/>
    </source>
</evidence>
<evidence type="ECO:0000256" key="7">
    <source>
        <dbReference type="PROSITE-ProRule" id="PRU00042"/>
    </source>
</evidence>
<dbReference type="EMBL" id="JBJQND010000013">
    <property type="protein sequence ID" value="KAL3858043.1"/>
    <property type="molecule type" value="Genomic_DNA"/>
</dbReference>
<dbReference type="PANTHER" id="PTHR24394">
    <property type="entry name" value="ZINC FINGER PROTEIN"/>
    <property type="match status" value="1"/>
</dbReference>
<name>A0ABD3VBW2_SINWO</name>
<feature type="compositionally biased region" description="Polar residues" evidence="8">
    <location>
        <begin position="123"/>
        <end position="140"/>
    </location>
</feature>
<feature type="region of interest" description="Disordered" evidence="8">
    <location>
        <begin position="91"/>
        <end position="140"/>
    </location>
</feature>
<feature type="region of interest" description="Disordered" evidence="8">
    <location>
        <begin position="192"/>
        <end position="213"/>
    </location>
</feature>
<dbReference type="InterPro" id="IPR013087">
    <property type="entry name" value="Znf_C2H2_type"/>
</dbReference>
<keyword evidence="4 7" id="KW-0863">Zinc-finger</keyword>
<dbReference type="SUPFAM" id="SSF57667">
    <property type="entry name" value="beta-beta-alpha zinc fingers"/>
    <property type="match status" value="1"/>
</dbReference>
<comment type="caution">
    <text evidence="10">The sequence shown here is derived from an EMBL/GenBank/DDBJ whole genome shotgun (WGS) entry which is preliminary data.</text>
</comment>
<feature type="compositionally biased region" description="Polar residues" evidence="8">
    <location>
        <begin position="283"/>
        <end position="294"/>
    </location>
</feature>
<evidence type="ECO:0000256" key="4">
    <source>
        <dbReference type="ARBA" id="ARBA00022771"/>
    </source>
</evidence>
<dbReference type="FunFam" id="3.30.160.60:FF:000446">
    <property type="entry name" value="Zinc finger protein"/>
    <property type="match status" value="1"/>
</dbReference>
<feature type="region of interest" description="Disordered" evidence="8">
    <location>
        <begin position="283"/>
        <end position="305"/>
    </location>
</feature>
<dbReference type="AlphaFoldDB" id="A0ABD3VBW2"/>
<sequence length="527" mass="58243">MGSADIGGKIFLTTNVLLKYEKVRISLKKDNNDLMEHFFKLHSKWSQNAITVKEEVAMQYRSLEKAMKMDSTALMEHFLSLFIGERSTVKEEHPEESLDSLTSQPTQSASHGEASTPPVMEYNNVSISQDGSTSASPRNLVQSRDTALCSISSNNAFKNSGALYMNNQDSSISTVHIPLDSGVSSHQLAGTSSVSHTFGQKRKLSGSSDGDVPASKIPGIQHHVRHLHPSKSSGELLQQENIPDRRPLIEGTAVHHLFSYQTGSTRNDYGKASATFSLQDVEQQQNQGIRTSAFHSDRSKDSSRDISKTTLDFTEGVSQVTPVDSVHSLRLSVDRVGMGSTVGSETLERSNMLGMNISQQSAKGSRQNRVSMDNSFNIHPQPGTSGVNQNFSGAVTEFDLSAVKIEVNSDEDLEEVSRESGDQEALAAMVTDAGVHLVSCLQCGKRFQTLAAARKHTCFRCNFCGKSFVEKRNRDIHIRSHHTGERPFQCPYCLMAFSDKRVLHRHKKTHENRTVMCSQYPISNMSR</sequence>
<evidence type="ECO:0000259" key="9">
    <source>
        <dbReference type="PROSITE" id="PS50157"/>
    </source>
</evidence>
<dbReference type="PROSITE" id="PS00028">
    <property type="entry name" value="ZINC_FINGER_C2H2_1"/>
    <property type="match status" value="2"/>
</dbReference>
<dbReference type="SMART" id="SM00355">
    <property type="entry name" value="ZnF_C2H2"/>
    <property type="match status" value="2"/>
</dbReference>
<proteinExistence type="predicted"/>
<dbReference type="GO" id="GO:0008270">
    <property type="term" value="F:zinc ion binding"/>
    <property type="evidence" value="ECO:0007669"/>
    <property type="project" value="UniProtKB-KW"/>
</dbReference>
<evidence type="ECO:0000256" key="2">
    <source>
        <dbReference type="ARBA" id="ARBA00022723"/>
    </source>
</evidence>
<evidence type="ECO:0000256" key="1">
    <source>
        <dbReference type="ARBA" id="ARBA00004123"/>
    </source>
</evidence>
<feature type="domain" description="C2H2-type" evidence="9">
    <location>
        <begin position="459"/>
        <end position="487"/>
    </location>
</feature>
<dbReference type="PROSITE" id="PS50157">
    <property type="entry name" value="ZINC_FINGER_C2H2_2"/>
    <property type="match status" value="2"/>
</dbReference>
<dbReference type="Proteomes" id="UP001634394">
    <property type="component" value="Unassembled WGS sequence"/>
</dbReference>
<organism evidence="10 11">
    <name type="scientific">Sinanodonta woodiana</name>
    <name type="common">Chinese pond mussel</name>
    <name type="synonym">Anodonta woodiana</name>
    <dbReference type="NCBI Taxonomy" id="1069815"/>
    <lineage>
        <taxon>Eukaryota</taxon>
        <taxon>Metazoa</taxon>
        <taxon>Spiralia</taxon>
        <taxon>Lophotrochozoa</taxon>
        <taxon>Mollusca</taxon>
        <taxon>Bivalvia</taxon>
        <taxon>Autobranchia</taxon>
        <taxon>Heteroconchia</taxon>
        <taxon>Palaeoheterodonta</taxon>
        <taxon>Unionida</taxon>
        <taxon>Unionoidea</taxon>
        <taxon>Unionidae</taxon>
        <taxon>Unioninae</taxon>
        <taxon>Sinanodonta</taxon>
    </lineage>
</organism>
<feature type="compositionally biased region" description="Basic and acidic residues" evidence="8">
    <location>
        <begin position="295"/>
        <end position="305"/>
    </location>
</feature>
<dbReference type="InterPro" id="IPR036236">
    <property type="entry name" value="Znf_C2H2_sf"/>
</dbReference>
<feature type="domain" description="C2H2-type" evidence="9">
    <location>
        <begin position="488"/>
        <end position="515"/>
    </location>
</feature>
<comment type="subcellular location">
    <subcellularLocation>
        <location evidence="1">Nucleus</location>
    </subcellularLocation>
</comment>
<keyword evidence="2" id="KW-0479">Metal-binding</keyword>
<dbReference type="GO" id="GO:0005634">
    <property type="term" value="C:nucleus"/>
    <property type="evidence" value="ECO:0007669"/>
    <property type="project" value="UniProtKB-SubCell"/>
</dbReference>
<keyword evidence="3" id="KW-0677">Repeat</keyword>
<evidence type="ECO:0000256" key="5">
    <source>
        <dbReference type="ARBA" id="ARBA00022833"/>
    </source>
</evidence>
<evidence type="ECO:0000256" key="6">
    <source>
        <dbReference type="ARBA" id="ARBA00023242"/>
    </source>
</evidence>
<evidence type="ECO:0000313" key="11">
    <source>
        <dbReference type="Proteomes" id="UP001634394"/>
    </source>
</evidence>
<dbReference type="Gene3D" id="3.30.160.60">
    <property type="entry name" value="Classic Zinc Finger"/>
    <property type="match status" value="2"/>
</dbReference>
<dbReference type="Pfam" id="PF00096">
    <property type="entry name" value="zf-C2H2"/>
    <property type="match status" value="1"/>
</dbReference>
<reference evidence="10 11" key="1">
    <citation type="submission" date="2024-11" db="EMBL/GenBank/DDBJ databases">
        <title>Chromosome-level genome assembly of the freshwater bivalve Anodonta woodiana.</title>
        <authorList>
            <person name="Chen X."/>
        </authorList>
    </citation>
    <scope>NUCLEOTIDE SEQUENCE [LARGE SCALE GENOMIC DNA]</scope>
    <source>
        <strain evidence="10">MN2024</strain>
        <tissue evidence="10">Gills</tissue>
    </source>
</reference>
<accession>A0ABD3VBW2</accession>
<keyword evidence="11" id="KW-1185">Reference proteome</keyword>
<keyword evidence="6" id="KW-0539">Nucleus</keyword>